<comment type="caution">
    <text evidence="2">The sequence shown here is derived from an EMBL/GenBank/DDBJ whole genome shotgun (WGS) entry which is preliminary data.</text>
</comment>
<dbReference type="RefSeq" id="WP_377001018.1">
    <property type="nucleotide sequence ID" value="NZ_JBHSQE010000004.1"/>
</dbReference>
<protein>
    <submittedName>
        <fullName evidence="2">Uncharacterized protein</fullName>
    </submittedName>
</protein>
<proteinExistence type="predicted"/>
<dbReference type="Proteomes" id="UP001596244">
    <property type="component" value="Unassembled WGS sequence"/>
</dbReference>
<sequence>MRTLLFLAAAFHAALFAVLLLTSRVDVMLLAVLGVLAALAVGGVVLVRNGPIATVWVATAAGLIGLLGWGSWLVLWALDPSRSDGAINIIGVLLPPIAGLVYLVAALLPTRR</sequence>
<dbReference type="EMBL" id="JBHSQE010000004">
    <property type="protein sequence ID" value="MFC6146500.1"/>
    <property type="molecule type" value="Genomic_DNA"/>
</dbReference>
<feature type="transmembrane region" description="Helical" evidence="1">
    <location>
        <begin position="54"/>
        <end position="75"/>
    </location>
</feature>
<reference evidence="3" key="1">
    <citation type="journal article" date="2019" name="Int. J. Syst. Evol. Microbiol.">
        <title>The Global Catalogue of Microorganisms (GCM) 10K type strain sequencing project: providing services to taxonomists for standard genome sequencing and annotation.</title>
        <authorList>
            <consortium name="The Broad Institute Genomics Platform"/>
            <consortium name="The Broad Institute Genome Sequencing Center for Infectious Disease"/>
            <person name="Wu L."/>
            <person name="Ma J."/>
        </authorList>
    </citation>
    <scope>NUCLEOTIDE SEQUENCE [LARGE SCALE GENOMIC DNA]</scope>
    <source>
        <strain evidence="3">CCUG 51943</strain>
    </source>
</reference>
<keyword evidence="3" id="KW-1185">Reference proteome</keyword>
<evidence type="ECO:0000313" key="3">
    <source>
        <dbReference type="Proteomes" id="UP001596244"/>
    </source>
</evidence>
<keyword evidence="1" id="KW-1133">Transmembrane helix</keyword>
<feature type="transmembrane region" description="Helical" evidence="1">
    <location>
        <begin position="27"/>
        <end position="47"/>
    </location>
</feature>
<accession>A0ABW1QD21</accession>
<evidence type="ECO:0000256" key="1">
    <source>
        <dbReference type="SAM" id="Phobius"/>
    </source>
</evidence>
<organism evidence="2 3">
    <name type="scientific">Corynebacterium nasicanis</name>
    <dbReference type="NCBI Taxonomy" id="1448267"/>
    <lineage>
        <taxon>Bacteria</taxon>
        <taxon>Bacillati</taxon>
        <taxon>Actinomycetota</taxon>
        <taxon>Actinomycetes</taxon>
        <taxon>Mycobacteriales</taxon>
        <taxon>Corynebacteriaceae</taxon>
        <taxon>Corynebacterium</taxon>
    </lineage>
</organism>
<name>A0ABW1QD21_9CORY</name>
<keyword evidence="1" id="KW-0472">Membrane</keyword>
<keyword evidence="1" id="KW-0812">Transmembrane</keyword>
<feature type="transmembrane region" description="Helical" evidence="1">
    <location>
        <begin position="87"/>
        <end position="108"/>
    </location>
</feature>
<evidence type="ECO:0000313" key="2">
    <source>
        <dbReference type="EMBL" id="MFC6146500.1"/>
    </source>
</evidence>
<gene>
    <name evidence="2" type="ORF">ACFPUZ_06740</name>
</gene>